<gene>
    <name evidence="1" type="ORF">K788_0009142</name>
</gene>
<organism evidence="1 2">
    <name type="scientific">Paraburkholderia caribensis MBA4</name>
    <dbReference type="NCBI Taxonomy" id="1323664"/>
    <lineage>
        <taxon>Bacteria</taxon>
        <taxon>Pseudomonadati</taxon>
        <taxon>Pseudomonadota</taxon>
        <taxon>Betaproteobacteria</taxon>
        <taxon>Burkholderiales</taxon>
        <taxon>Burkholderiaceae</taxon>
        <taxon>Paraburkholderia</taxon>
    </lineage>
</organism>
<evidence type="ECO:0000313" key="1">
    <source>
        <dbReference type="EMBL" id="ALL68807.1"/>
    </source>
</evidence>
<name>A0A0P0RJF7_9BURK</name>
<evidence type="ECO:0000313" key="2">
    <source>
        <dbReference type="Proteomes" id="UP000019146"/>
    </source>
</evidence>
<dbReference type="KEGG" id="bcai:K788_0009142"/>
<proteinExistence type="predicted"/>
<protein>
    <submittedName>
        <fullName evidence="1">Uncharacterized protein</fullName>
    </submittedName>
</protein>
<dbReference type="Proteomes" id="UP000019146">
    <property type="component" value="Chromosome 2"/>
</dbReference>
<dbReference type="AlphaFoldDB" id="A0A0P0RJF7"/>
<dbReference type="EMBL" id="CP012747">
    <property type="protein sequence ID" value="ALL68807.1"/>
    <property type="molecule type" value="Genomic_DNA"/>
</dbReference>
<reference evidence="1 2" key="1">
    <citation type="journal article" date="2014" name="Genome Announc.">
        <title>Draft Genome Sequence of the Haloacid-Degrading Burkholderia caribensis Strain MBA4.</title>
        <authorList>
            <person name="Pan Y."/>
            <person name="Kong K.F."/>
            <person name="Tsang J.S."/>
        </authorList>
    </citation>
    <scope>NUCLEOTIDE SEQUENCE [LARGE SCALE GENOMIC DNA]</scope>
    <source>
        <strain evidence="1 2">MBA4</strain>
    </source>
</reference>
<accession>A0A0P0RJF7</accession>
<sequence>MREKGGKAHVGIDTVIGNGITGCSKTVARSRMPRRWPVNGAWTYL</sequence>